<dbReference type="GO" id="GO:0031663">
    <property type="term" value="P:lipopolysaccharide-mediated signaling pathway"/>
    <property type="evidence" value="ECO:0007669"/>
    <property type="project" value="TreeGrafter"/>
</dbReference>
<keyword evidence="1" id="KW-0044">Antibiotic</keyword>
<dbReference type="GO" id="GO:0045087">
    <property type="term" value="P:innate immune response"/>
    <property type="evidence" value="ECO:0007669"/>
    <property type="project" value="UniProtKB-UniRule"/>
</dbReference>
<proteinExistence type="predicted"/>
<dbReference type="InterPro" id="IPR017943">
    <property type="entry name" value="Bactericidal_perm-incr_a/b_dom"/>
</dbReference>
<dbReference type="AlphaFoldDB" id="A0A8C3J9Z2"/>
<organism evidence="3 4">
    <name type="scientific">Calidris pygmaea</name>
    <name type="common">Spoon-billed sandpiper</name>
    <dbReference type="NCBI Taxonomy" id="425635"/>
    <lineage>
        <taxon>Eukaryota</taxon>
        <taxon>Metazoa</taxon>
        <taxon>Chordata</taxon>
        <taxon>Craniata</taxon>
        <taxon>Vertebrata</taxon>
        <taxon>Euteleostomi</taxon>
        <taxon>Archelosauria</taxon>
        <taxon>Archosauria</taxon>
        <taxon>Dinosauria</taxon>
        <taxon>Saurischia</taxon>
        <taxon>Theropoda</taxon>
        <taxon>Coelurosauria</taxon>
        <taxon>Aves</taxon>
        <taxon>Neognathae</taxon>
        <taxon>Neoaves</taxon>
        <taxon>Charadriiformes</taxon>
        <taxon>Scolopacidae</taxon>
        <taxon>Calidris</taxon>
    </lineage>
</organism>
<dbReference type="PANTHER" id="PTHR10504:SF84">
    <property type="entry name" value="BACTERICIDAL PERMEABILITY-INCREASING PROTEIN"/>
    <property type="match status" value="1"/>
</dbReference>
<reference evidence="3" key="2">
    <citation type="submission" date="2025-09" db="UniProtKB">
        <authorList>
            <consortium name="Ensembl"/>
        </authorList>
    </citation>
    <scope>IDENTIFICATION</scope>
</reference>
<dbReference type="Proteomes" id="UP000694419">
    <property type="component" value="Unplaced"/>
</dbReference>
<comment type="subunit">
    <text evidence="1">Monomer. Homodimer; disulfide-linked.</text>
</comment>
<comment type="domain">
    <text evidence="1">The N-terminal region may be exposed to the interior of the granule, whereas the C-terminal portion may be embedded in the membrane. During phagocytosis and degranulation, proteases may be released and activated and cleave BPI at the junction of the N- and C-terminal portions of the molecule, providing controlled release of the N-terminal antibacterial fragment when bacteria are ingested.</text>
</comment>
<dbReference type="InterPro" id="IPR001124">
    <property type="entry name" value="Lipid-bd_serum_glycop_C"/>
</dbReference>
<comment type="function">
    <text evidence="1">The cytotoxic action of BPI is limited to many species of Gram-negative bacteria; this specificity may be explained by a strong affinity of the very basic N-terminal half for the negatively charged lipopolysaccharides that are unique to the Gram-negative bacterial outer envelope.</text>
</comment>
<dbReference type="InterPro" id="IPR032942">
    <property type="entry name" value="BPI/LBP/Plunc"/>
</dbReference>
<dbReference type="GO" id="GO:0050829">
    <property type="term" value="P:defense response to Gram-negative bacterium"/>
    <property type="evidence" value="ECO:0007669"/>
    <property type="project" value="UniProtKB-UniRule"/>
</dbReference>
<reference evidence="3" key="1">
    <citation type="submission" date="2025-08" db="UniProtKB">
        <authorList>
            <consortium name="Ensembl"/>
        </authorList>
    </citation>
    <scope>IDENTIFICATION</scope>
</reference>
<keyword evidence="1" id="KW-0391">Immunity</keyword>
<dbReference type="SMART" id="SM00329">
    <property type="entry name" value="BPI2"/>
    <property type="match status" value="1"/>
</dbReference>
<comment type="domain">
    <text evidence="1">The N- and C-terminal barrels adopt an identical fold despite having only 13% of conserved residues.</text>
</comment>
<dbReference type="GO" id="GO:0001530">
    <property type="term" value="F:lipopolysaccharide binding"/>
    <property type="evidence" value="ECO:0007669"/>
    <property type="project" value="TreeGrafter"/>
</dbReference>
<sequence>MTFPKIDAVAGVDYSLVGPPTATTQSLDVPMKGECYSLAQRSAVPFSPLALTLPPDHDRMVYFGVSSYFFNTASVAYHEAGALVFEITDSMIPKTIDFHLKTTTFSAFVPQVKKYPDMQMKLRLSAPSAPFLNIGPGGLSLRPVVDIQAYAILPNASMAPLFLLSLVSLGTACSNDSGSRWAAPGAFTALADVVWLVSSPLSLAQRSAVPFSPLALGQGFPLPLLDRIQLSDILVQFHQVSVGSPQPWPEPILFPPEPSAREAACLLLLAPC</sequence>
<evidence type="ECO:0000313" key="3">
    <source>
        <dbReference type="Ensembl" id="ENSCPGP00000003431.1"/>
    </source>
</evidence>
<dbReference type="SUPFAM" id="SSF55394">
    <property type="entry name" value="Bactericidal permeability-increasing protein, BPI"/>
    <property type="match status" value="1"/>
</dbReference>
<accession>A0A8C3J9Z2</accession>
<keyword evidence="1" id="KW-0399">Innate immunity</keyword>
<evidence type="ECO:0000256" key="1">
    <source>
        <dbReference type="RuleBase" id="RU369039"/>
    </source>
</evidence>
<name>A0A8C3J9Z2_9CHAR</name>
<keyword evidence="1" id="KW-0929">Antimicrobial</keyword>
<comment type="subcellular location">
    <subcellularLocation>
        <location evidence="1">Secreted</location>
    </subcellularLocation>
</comment>
<dbReference type="GO" id="GO:0005615">
    <property type="term" value="C:extracellular space"/>
    <property type="evidence" value="ECO:0007669"/>
    <property type="project" value="UniProtKB-UniRule"/>
</dbReference>
<keyword evidence="1" id="KW-0964">Secreted</keyword>
<evidence type="ECO:0000313" key="4">
    <source>
        <dbReference type="Proteomes" id="UP000694419"/>
    </source>
</evidence>
<keyword evidence="1" id="KW-1015">Disulfide bond</keyword>
<protein>
    <recommendedName>
        <fullName evidence="1">Bactericidal permeability-increasing protein</fullName>
        <shortName evidence="1">BPI</shortName>
    </recommendedName>
</protein>
<evidence type="ECO:0000259" key="2">
    <source>
        <dbReference type="SMART" id="SM00329"/>
    </source>
</evidence>
<dbReference type="PANTHER" id="PTHR10504">
    <property type="entry name" value="BACTERICIDAL PERMEABILITY-INCREASING BPI PROTEIN-RELATED"/>
    <property type="match status" value="1"/>
</dbReference>
<keyword evidence="1" id="KW-0325">Glycoprotein</keyword>
<keyword evidence="4" id="KW-1185">Reference proteome</keyword>
<dbReference type="Pfam" id="PF02886">
    <property type="entry name" value="LBP_BPI_CETP_C"/>
    <property type="match status" value="1"/>
</dbReference>
<feature type="domain" description="Lipid-binding serum glycoprotein C-terminal" evidence="2">
    <location>
        <begin position="55"/>
        <end position="246"/>
    </location>
</feature>
<dbReference type="FunFam" id="3.15.20.10:FF:000001">
    <property type="entry name" value="Phospholipid transfer protein"/>
    <property type="match status" value="1"/>
</dbReference>
<keyword evidence="1" id="KW-0732">Signal</keyword>
<dbReference type="Gene3D" id="3.15.20.10">
    <property type="entry name" value="Bactericidal permeability-increasing protein, domain 2"/>
    <property type="match status" value="1"/>
</dbReference>
<dbReference type="Ensembl" id="ENSCPGT00000003770.1">
    <property type="protein sequence ID" value="ENSCPGP00000003431.1"/>
    <property type="gene ID" value="ENSCPGG00000002455.1"/>
</dbReference>